<dbReference type="Gene3D" id="1.10.10.10">
    <property type="entry name" value="Winged helix-like DNA-binding domain superfamily/Winged helix DNA-binding domain"/>
    <property type="match status" value="1"/>
</dbReference>
<accession>A0ABX6LSP4</accession>
<dbReference type="Pfam" id="PF00126">
    <property type="entry name" value="HTH_1"/>
    <property type="match status" value="1"/>
</dbReference>
<name>A0ABX6LSP4_BACMO</name>
<comment type="similarity">
    <text evidence="1">Belongs to the LysR transcriptional regulatory family.</text>
</comment>
<dbReference type="Proteomes" id="UP000501048">
    <property type="component" value="Chromosome"/>
</dbReference>
<dbReference type="InterPro" id="IPR036390">
    <property type="entry name" value="WH_DNA-bd_sf"/>
</dbReference>
<dbReference type="InterPro" id="IPR000847">
    <property type="entry name" value="LysR_HTH_N"/>
</dbReference>
<dbReference type="PANTHER" id="PTHR30346:SF28">
    <property type="entry name" value="HTH-TYPE TRANSCRIPTIONAL REGULATOR CYNR"/>
    <property type="match status" value="1"/>
</dbReference>
<keyword evidence="3" id="KW-0238">DNA-binding</keyword>
<dbReference type="PRINTS" id="PR00039">
    <property type="entry name" value="HTHLYSR"/>
</dbReference>
<reference evidence="6 7" key="1">
    <citation type="submission" date="2020-04" db="EMBL/GenBank/DDBJ databases">
        <title>Plant growth promoting and environmental Bacillus: genomic and epigenetic comparison.</title>
        <authorList>
            <person name="Reva O.N."/>
            <person name="Lutz S."/>
            <person name="Ahrens C.H."/>
        </authorList>
    </citation>
    <scope>NUCLEOTIDE SEQUENCE [LARGE SCALE GENOMIC DNA]</scope>
    <source>
        <strain evidence="6 7">UCMB5075</strain>
    </source>
</reference>
<keyword evidence="2" id="KW-0805">Transcription regulation</keyword>
<evidence type="ECO:0000256" key="2">
    <source>
        <dbReference type="ARBA" id="ARBA00023015"/>
    </source>
</evidence>
<dbReference type="InterPro" id="IPR036388">
    <property type="entry name" value="WH-like_DNA-bd_sf"/>
</dbReference>
<proteinExistence type="inferred from homology"/>
<dbReference type="PROSITE" id="PS50931">
    <property type="entry name" value="HTH_LYSR"/>
    <property type="match status" value="1"/>
</dbReference>
<feature type="domain" description="HTH lysR-type" evidence="5">
    <location>
        <begin position="17"/>
        <end position="55"/>
    </location>
</feature>
<keyword evidence="4" id="KW-0804">Transcription</keyword>
<gene>
    <name evidence="6" type="ORF">HC660_03530</name>
</gene>
<protein>
    <submittedName>
        <fullName evidence="6">Transcriptional regulator, LysR family</fullName>
    </submittedName>
</protein>
<evidence type="ECO:0000259" key="5">
    <source>
        <dbReference type="PROSITE" id="PS50931"/>
    </source>
</evidence>
<organism evidence="6 7">
    <name type="scientific">Bacillus mojavensis</name>
    <dbReference type="NCBI Taxonomy" id="72360"/>
    <lineage>
        <taxon>Bacteria</taxon>
        <taxon>Bacillati</taxon>
        <taxon>Bacillota</taxon>
        <taxon>Bacilli</taxon>
        <taxon>Bacillales</taxon>
        <taxon>Bacillaceae</taxon>
        <taxon>Bacillus</taxon>
    </lineage>
</organism>
<evidence type="ECO:0000256" key="3">
    <source>
        <dbReference type="ARBA" id="ARBA00023125"/>
    </source>
</evidence>
<evidence type="ECO:0000256" key="1">
    <source>
        <dbReference type="ARBA" id="ARBA00009437"/>
    </source>
</evidence>
<evidence type="ECO:0000313" key="6">
    <source>
        <dbReference type="EMBL" id="QJC94865.1"/>
    </source>
</evidence>
<dbReference type="SUPFAM" id="SSF46785">
    <property type="entry name" value="Winged helix' DNA-binding domain"/>
    <property type="match status" value="1"/>
</dbReference>
<dbReference type="EMBL" id="CP051464">
    <property type="protein sequence ID" value="QJC94865.1"/>
    <property type="molecule type" value="Genomic_DNA"/>
</dbReference>
<keyword evidence="7" id="KW-1185">Reference proteome</keyword>
<evidence type="ECO:0000313" key="7">
    <source>
        <dbReference type="Proteomes" id="UP000501048"/>
    </source>
</evidence>
<evidence type="ECO:0000256" key="4">
    <source>
        <dbReference type="ARBA" id="ARBA00023163"/>
    </source>
</evidence>
<sequence>MDDVNNFCYDHFYILDEAAEHLHIAQPSLSQQIKKLETELGLTLFHRSHGSVTLTPHGRHLIEKAEDIIRLRDDLLVKMQAGLGHKLSICNREIYLSPRLLKQFLAHYPHVEVQLIEKDPAALEEITAK</sequence>
<dbReference type="PANTHER" id="PTHR30346">
    <property type="entry name" value="TRANSCRIPTIONAL DUAL REGULATOR HCAR-RELATED"/>
    <property type="match status" value="1"/>
</dbReference>